<dbReference type="SMART" id="SM00448">
    <property type="entry name" value="REC"/>
    <property type="match status" value="1"/>
</dbReference>
<dbReference type="PANTHER" id="PTHR43280:SF2">
    <property type="entry name" value="HTH-TYPE TRANSCRIPTIONAL REGULATOR EXSA"/>
    <property type="match status" value="1"/>
</dbReference>
<keyword evidence="1" id="KW-0805">Transcription regulation</keyword>
<dbReference type="OrthoDB" id="2543932at2"/>
<feature type="domain" description="Response regulatory" evidence="6">
    <location>
        <begin position="3"/>
        <end position="120"/>
    </location>
</feature>
<dbReference type="EMBL" id="CP014167">
    <property type="protein sequence ID" value="ANS73256.1"/>
    <property type="molecule type" value="Genomic_DNA"/>
</dbReference>
<feature type="domain" description="HTH araC/xylS-type" evidence="5">
    <location>
        <begin position="454"/>
        <end position="552"/>
    </location>
</feature>
<keyword evidence="3" id="KW-0804">Transcription</keyword>
<evidence type="ECO:0000313" key="7">
    <source>
        <dbReference type="EMBL" id="ANS73256.1"/>
    </source>
</evidence>
<keyword evidence="4" id="KW-0597">Phosphoprotein</keyword>
<dbReference type="Gene3D" id="3.40.50.2300">
    <property type="match status" value="1"/>
</dbReference>
<dbReference type="InterPro" id="IPR011006">
    <property type="entry name" value="CheY-like_superfamily"/>
</dbReference>
<evidence type="ECO:0000256" key="2">
    <source>
        <dbReference type="ARBA" id="ARBA00023125"/>
    </source>
</evidence>
<evidence type="ECO:0000256" key="3">
    <source>
        <dbReference type="ARBA" id="ARBA00023163"/>
    </source>
</evidence>
<evidence type="ECO:0008006" key="9">
    <source>
        <dbReference type="Google" id="ProtNLM"/>
    </source>
</evidence>
<dbReference type="RefSeq" id="WP_068693408.1">
    <property type="nucleotide sequence ID" value="NZ_CP014167.1"/>
</dbReference>
<protein>
    <recommendedName>
        <fullName evidence="9">Two-component system response regulator</fullName>
    </recommendedName>
</protein>
<dbReference type="Proteomes" id="UP000092573">
    <property type="component" value="Chromosome"/>
</dbReference>
<dbReference type="GO" id="GO:0003700">
    <property type="term" value="F:DNA-binding transcription factor activity"/>
    <property type="evidence" value="ECO:0007669"/>
    <property type="project" value="InterPro"/>
</dbReference>
<dbReference type="Gene3D" id="1.10.10.60">
    <property type="entry name" value="Homeodomain-like"/>
    <property type="match status" value="2"/>
</dbReference>
<evidence type="ECO:0000313" key="8">
    <source>
        <dbReference type="Proteomes" id="UP000092573"/>
    </source>
</evidence>
<feature type="modified residue" description="4-aspartylphosphate" evidence="4">
    <location>
        <position position="55"/>
    </location>
</feature>
<gene>
    <name evidence="7" type="ORF">AWM70_00545</name>
</gene>
<evidence type="ECO:0000256" key="1">
    <source>
        <dbReference type="ARBA" id="ARBA00023015"/>
    </source>
</evidence>
<dbReference type="InterPro" id="IPR018060">
    <property type="entry name" value="HTH_AraC"/>
</dbReference>
<dbReference type="GO" id="GO:0043565">
    <property type="term" value="F:sequence-specific DNA binding"/>
    <property type="evidence" value="ECO:0007669"/>
    <property type="project" value="InterPro"/>
</dbReference>
<name>A0A1B1MVQ9_9BACL</name>
<dbReference type="SUPFAM" id="SSF52172">
    <property type="entry name" value="CheY-like"/>
    <property type="match status" value="1"/>
</dbReference>
<dbReference type="Pfam" id="PF00072">
    <property type="entry name" value="Response_reg"/>
    <property type="match status" value="1"/>
</dbReference>
<dbReference type="SUPFAM" id="SSF46689">
    <property type="entry name" value="Homeodomain-like"/>
    <property type="match status" value="2"/>
</dbReference>
<dbReference type="Pfam" id="PF12833">
    <property type="entry name" value="HTH_18"/>
    <property type="match status" value="1"/>
</dbReference>
<evidence type="ECO:0000259" key="5">
    <source>
        <dbReference type="PROSITE" id="PS01124"/>
    </source>
</evidence>
<evidence type="ECO:0000259" key="6">
    <source>
        <dbReference type="PROSITE" id="PS50110"/>
    </source>
</evidence>
<organism evidence="7 8">
    <name type="scientific">Paenibacillus yonginensis</name>
    <dbReference type="NCBI Taxonomy" id="1462996"/>
    <lineage>
        <taxon>Bacteria</taxon>
        <taxon>Bacillati</taxon>
        <taxon>Bacillota</taxon>
        <taxon>Bacilli</taxon>
        <taxon>Bacillales</taxon>
        <taxon>Paenibacillaceae</taxon>
        <taxon>Paenibacillus</taxon>
    </lineage>
</organism>
<dbReference type="PANTHER" id="PTHR43280">
    <property type="entry name" value="ARAC-FAMILY TRANSCRIPTIONAL REGULATOR"/>
    <property type="match status" value="1"/>
</dbReference>
<dbReference type="KEGG" id="pyg:AWM70_00545"/>
<dbReference type="SMART" id="SM00342">
    <property type="entry name" value="HTH_ARAC"/>
    <property type="match status" value="1"/>
</dbReference>
<dbReference type="AlphaFoldDB" id="A0A1B1MVQ9"/>
<dbReference type="PROSITE" id="PS01124">
    <property type="entry name" value="HTH_ARAC_FAMILY_2"/>
    <property type="match status" value="1"/>
</dbReference>
<keyword evidence="2" id="KW-0238">DNA-binding</keyword>
<dbReference type="InterPro" id="IPR009057">
    <property type="entry name" value="Homeodomain-like_sf"/>
</dbReference>
<evidence type="ECO:0000256" key="4">
    <source>
        <dbReference type="PROSITE-ProRule" id="PRU00169"/>
    </source>
</evidence>
<dbReference type="PROSITE" id="PS50110">
    <property type="entry name" value="RESPONSE_REGULATORY"/>
    <property type="match status" value="1"/>
</dbReference>
<reference evidence="7 8" key="1">
    <citation type="submission" date="2016-01" db="EMBL/GenBank/DDBJ databases">
        <title>Complete Genome Sequence of Paenibacillus yonginensis DCY84, a novel Plant Growth-Promoting Bacteria with Elicitation of Induced Systemic Resistance.</title>
        <authorList>
            <person name="Kim Y.J."/>
            <person name="Yang D.C."/>
            <person name="Sukweenadhi J."/>
        </authorList>
    </citation>
    <scope>NUCLEOTIDE SEQUENCE [LARGE SCALE GENOMIC DNA]</scope>
    <source>
        <strain evidence="7 8">DCY84</strain>
    </source>
</reference>
<sequence length="555" mass="62878">MYRLLIVDDEPFIVKGLTYLCEHTSRLDLEVEQAYSAVSALDKLERMPADIVLTDIRMPGLSGLELQKAIRQRWPRTKVIFLTGYDDFAYIQEATRDGSADYILKTEGNAAVLAALRRTIVLLEEEFNASRLLAQAEERMARTLPLLQRQFLLDLLYGQDIVEAPRSRSHFAELKFELDETAPCLLVLCRIDESAALDRGMKARFGYALEQLAHELIASFAHMAAIEYEPFRNAWFIQDTAWGGSVTGGNPMQSFNLIKHALEQVQNRSRGLLGLRISLAVAGDWVCWREIPGKFEDLKLLLGSGLGCGEETLLVEHEPRTGKGLAERSKDAAVRTVTKKAELMRASLEQRDRRAFEELLEDLTSSIFEENSPAGTLDKITVYYQIVSLYFPYIRQVENALDSARGRFIDLGRLTRYDSHSSWKDAAAYIRQMADCIFESLENGRNEQQHEVIDKVNLYIEQNLSGDLSLTQISDKVGHNPSYLSRLYKQVTGQGLSEAITAARLAKAKQLLEETTDKIHEIAAAVGFISPPYFYRFFKTATHLTPQEYREITNK</sequence>
<dbReference type="STRING" id="1462996.AWM70_00545"/>
<dbReference type="GO" id="GO:0000160">
    <property type="term" value="P:phosphorelay signal transduction system"/>
    <property type="evidence" value="ECO:0007669"/>
    <property type="project" value="InterPro"/>
</dbReference>
<keyword evidence="8" id="KW-1185">Reference proteome</keyword>
<dbReference type="CDD" id="cd17536">
    <property type="entry name" value="REC_YesN-like"/>
    <property type="match status" value="1"/>
</dbReference>
<dbReference type="InterPro" id="IPR001789">
    <property type="entry name" value="Sig_transdc_resp-reg_receiver"/>
</dbReference>
<accession>A0A1B1MVQ9</accession>
<proteinExistence type="predicted"/>